<dbReference type="EMBL" id="JALJOQ010000070">
    <property type="protein sequence ID" value="KAK9802612.1"/>
    <property type="molecule type" value="Genomic_DNA"/>
</dbReference>
<dbReference type="InterPro" id="IPR005180">
    <property type="entry name" value="DUF302"/>
</dbReference>
<evidence type="ECO:0000256" key="1">
    <source>
        <dbReference type="SAM" id="MobiDB-lite"/>
    </source>
</evidence>
<feature type="region of interest" description="Disordered" evidence="1">
    <location>
        <begin position="44"/>
        <end position="84"/>
    </location>
</feature>
<dbReference type="Gene3D" id="3.30.310.70">
    <property type="entry name" value="TT1751-like domain"/>
    <property type="match status" value="1"/>
</dbReference>
<organism evidence="3 4">
    <name type="scientific">Symbiochloris irregularis</name>
    <dbReference type="NCBI Taxonomy" id="706552"/>
    <lineage>
        <taxon>Eukaryota</taxon>
        <taxon>Viridiplantae</taxon>
        <taxon>Chlorophyta</taxon>
        <taxon>core chlorophytes</taxon>
        <taxon>Trebouxiophyceae</taxon>
        <taxon>Trebouxiales</taxon>
        <taxon>Trebouxiaceae</taxon>
        <taxon>Symbiochloris</taxon>
    </lineage>
</organism>
<evidence type="ECO:0000313" key="3">
    <source>
        <dbReference type="EMBL" id="KAK9802612.1"/>
    </source>
</evidence>
<dbReference type="PANTHER" id="PTHR38342">
    <property type="entry name" value="SLR5037 PROTEIN"/>
    <property type="match status" value="1"/>
</dbReference>
<dbReference type="Proteomes" id="UP001465755">
    <property type="component" value="Unassembled WGS sequence"/>
</dbReference>
<evidence type="ECO:0000313" key="4">
    <source>
        <dbReference type="Proteomes" id="UP001465755"/>
    </source>
</evidence>
<name>A0AAW1P0W4_9CHLO</name>
<comment type="caution">
    <text evidence="3">The sequence shown here is derived from an EMBL/GenBank/DDBJ whole genome shotgun (WGS) entry which is preliminary data.</text>
</comment>
<dbReference type="CDD" id="cd14797">
    <property type="entry name" value="DUF302"/>
    <property type="match status" value="1"/>
</dbReference>
<dbReference type="InterPro" id="IPR035923">
    <property type="entry name" value="TT1751-like_sf"/>
</dbReference>
<feature type="compositionally biased region" description="Basic and acidic residues" evidence="1">
    <location>
        <begin position="49"/>
        <end position="65"/>
    </location>
</feature>
<gene>
    <name evidence="3" type="ORF">WJX73_002875</name>
</gene>
<evidence type="ECO:0000259" key="2">
    <source>
        <dbReference type="Pfam" id="PF03625"/>
    </source>
</evidence>
<dbReference type="SUPFAM" id="SSF103247">
    <property type="entry name" value="TT1751-like"/>
    <property type="match status" value="1"/>
</dbReference>
<dbReference type="AlphaFoldDB" id="A0AAW1P0W4"/>
<dbReference type="PANTHER" id="PTHR38342:SF1">
    <property type="entry name" value="SLR5037 PROTEIN"/>
    <property type="match status" value="1"/>
</dbReference>
<protein>
    <recommendedName>
        <fullName evidence="2">DUF302 domain-containing protein</fullName>
    </recommendedName>
</protein>
<feature type="domain" description="DUF302" evidence="2">
    <location>
        <begin position="166"/>
        <end position="209"/>
    </location>
</feature>
<keyword evidence="4" id="KW-1185">Reference proteome</keyword>
<reference evidence="3 4" key="1">
    <citation type="journal article" date="2024" name="Nat. Commun.">
        <title>Phylogenomics reveals the evolutionary origins of lichenization in chlorophyte algae.</title>
        <authorList>
            <person name="Puginier C."/>
            <person name="Libourel C."/>
            <person name="Otte J."/>
            <person name="Skaloud P."/>
            <person name="Haon M."/>
            <person name="Grisel S."/>
            <person name="Petersen M."/>
            <person name="Berrin J.G."/>
            <person name="Delaux P.M."/>
            <person name="Dal Grande F."/>
            <person name="Keller J."/>
        </authorList>
    </citation>
    <scope>NUCLEOTIDE SEQUENCE [LARGE SCALE GENOMIC DNA]</scope>
    <source>
        <strain evidence="3 4">SAG 2036</strain>
    </source>
</reference>
<proteinExistence type="predicted"/>
<sequence length="255" mass="27889">MRDKALLASLSTLETGAASATTVLNFRFGTPRPVMGLFGKLRKNMSSNERQDRDRAGPDVERAAEEQIQGPRASDGSESNYNQRAGVSNSLLNSNGSIYRNGGVAPPQSDGTPYDVRYGHTRVFVGADHGVILDRVQGALARQGFRVLSCVDLQHTLKSSKVSCGDFRRYTIMTACHPKLLYKGVFEEPSLGLMPPSNVVVMEGDFNKSDIVVQVTKPSTIYKALHNQSPKLRGILSETDARLKIALDYAARQDE</sequence>
<dbReference type="Pfam" id="PF03625">
    <property type="entry name" value="DUF302"/>
    <property type="match status" value="1"/>
</dbReference>
<accession>A0AAW1P0W4</accession>